<accession>A0A1T2KV83</accession>
<dbReference type="AlphaFoldDB" id="A0A1T2KV83"/>
<dbReference type="Gene3D" id="3.30.420.40">
    <property type="match status" value="1"/>
</dbReference>
<dbReference type="EMBL" id="MPRJ01000028">
    <property type="protein sequence ID" value="OOZ36734.1"/>
    <property type="molecule type" value="Genomic_DNA"/>
</dbReference>
<sequence length="290" mass="31162">MDAIVESSFNGFSLEPQWIDSCSLFIDAGISNLRLRVTGPERDILYDNLIPSNSDINGLLHQQLAAWDFGLGEDARVFITGKLASTVRENLGCGKVILPAAVFWLAARDLINLPENAAVDSLAIIDLSASGYLLIGIDRSGQLKDDLLLANPRCGAGSGINLDRVLQKLAVTSDEVDELLGSYLGDEGREQREKVIVCADRCGVFASSATISDKNQGIPLDIALATTLKSEVLKACKKLHDGFQKVYPPGASSAGAMPGIAPWIYCAPWGCRKSNSTSRIPGGWTPWLAW</sequence>
<gene>
    <name evidence="1" type="ORF">BOW51_05885</name>
</gene>
<keyword evidence="2" id="KW-1185">Reference proteome</keyword>
<dbReference type="Proteomes" id="UP000190896">
    <property type="component" value="Unassembled WGS sequence"/>
</dbReference>
<comment type="caution">
    <text evidence="1">The sequence shown here is derived from an EMBL/GenBank/DDBJ whole genome shotgun (WGS) entry which is preliminary data.</text>
</comment>
<organism evidence="1 2">
    <name type="scientific">Solemya velesiana gill symbiont</name>
    <dbReference type="NCBI Taxonomy" id="1918948"/>
    <lineage>
        <taxon>Bacteria</taxon>
        <taxon>Pseudomonadati</taxon>
        <taxon>Pseudomonadota</taxon>
        <taxon>Gammaproteobacteria</taxon>
        <taxon>sulfur-oxidizing symbionts</taxon>
    </lineage>
</organism>
<dbReference type="OrthoDB" id="9778513at2"/>
<proteinExistence type="predicted"/>
<protein>
    <submittedName>
        <fullName evidence="1">Uncharacterized protein</fullName>
    </submittedName>
</protein>
<evidence type="ECO:0000313" key="2">
    <source>
        <dbReference type="Proteomes" id="UP000190896"/>
    </source>
</evidence>
<name>A0A1T2KV83_9GAMM</name>
<dbReference type="RefSeq" id="WP_078486708.1">
    <property type="nucleotide sequence ID" value="NZ_MPRJ01000028.1"/>
</dbReference>
<evidence type="ECO:0000313" key="1">
    <source>
        <dbReference type="EMBL" id="OOZ36734.1"/>
    </source>
</evidence>
<reference evidence="1 2" key="1">
    <citation type="submission" date="2016-11" db="EMBL/GenBank/DDBJ databases">
        <title>Mixed transmission modes and dynamic genome evolution in an obligate animal-bacterial symbiosis.</title>
        <authorList>
            <person name="Russell S.L."/>
            <person name="Corbett-Detig R.B."/>
            <person name="Cavanaugh C.M."/>
        </authorList>
    </citation>
    <scope>NUCLEOTIDE SEQUENCE [LARGE SCALE GENOMIC DNA]</scope>
    <source>
        <strain evidence="1">Se-Cadez</strain>
    </source>
</reference>